<dbReference type="NCBIfam" id="NF000337">
    <property type="entry name" value="erm_SHROVE"/>
    <property type="match status" value="1"/>
</dbReference>
<feature type="domain" description="Ribosomal RNA adenine methylase transferase N-terminal" evidence="6">
    <location>
        <begin position="18"/>
        <end position="182"/>
    </location>
</feature>
<organism evidence="7 8">
    <name type="scientific">Streptomyces oceani</name>
    <dbReference type="NCBI Taxonomy" id="1075402"/>
    <lineage>
        <taxon>Bacteria</taxon>
        <taxon>Bacillati</taxon>
        <taxon>Actinomycetota</taxon>
        <taxon>Actinomycetes</taxon>
        <taxon>Kitasatosporales</taxon>
        <taxon>Streptomycetaceae</taxon>
        <taxon>Streptomyces</taxon>
    </lineage>
</organism>
<dbReference type="Gene3D" id="1.10.8.100">
    <property type="entry name" value="Ribosomal RNA adenine dimethylase-like, domain 2"/>
    <property type="match status" value="1"/>
</dbReference>
<dbReference type="CDD" id="cd02440">
    <property type="entry name" value="AdoMet_MTases"/>
    <property type="match status" value="1"/>
</dbReference>
<dbReference type="EMBL" id="LJGU01000127">
    <property type="protein sequence ID" value="OEV02798.1"/>
    <property type="molecule type" value="Genomic_DNA"/>
</dbReference>
<dbReference type="RefSeq" id="WP_070197191.1">
    <property type="nucleotide sequence ID" value="NZ_LJGU01000127.1"/>
</dbReference>
<dbReference type="STRING" id="1075402.AN216_15300"/>
<accession>A0A1E7KFV3</accession>
<dbReference type="PROSITE" id="PS01131">
    <property type="entry name" value="RRNA_A_DIMETH"/>
    <property type="match status" value="1"/>
</dbReference>
<dbReference type="OrthoDB" id="3616874at2"/>
<dbReference type="PROSITE" id="PS51689">
    <property type="entry name" value="SAM_RNA_A_N6_MT"/>
    <property type="match status" value="1"/>
</dbReference>
<dbReference type="GO" id="GO:0000179">
    <property type="term" value="F:rRNA (adenine-N6,N6-)-dimethyltransferase activity"/>
    <property type="evidence" value="ECO:0007669"/>
    <property type="project" value="UniProtKB-UniRule"/>
</dbReference>
<comment type="similarity">
    <text evidence="5">Belongs to the class I-like SAM-binding methyltransferase superfamily. rRNA adenine N(6)-methyltransferase family.</text>
</comment>
<keyword evidence="1 5" id="KW-0489">Methyltransferase</keyword>
<feature type="binding site" evidence="5">
    <location>
        <position position="11"/>
    </location>
    <ligand>
        <name>S-adenosyl-L-methionine</name>
        <dbReference type="ChEBI" id="CHEBI:59789"/>
    </ligand>
</feature>
<feature type="binding site" evidence="5">
    <location>
        <position position="100"/>
    </location>
    <ligand>
        <name>S-adenosyl-L-methionine</name>
        <dbReference type="ChEBI" id="CHEBI:59789"/>
    </ligand>
</feature>
<dbReference type="InterPro" id="IPR020598">
    <property type="entry name" value="rRNA_Ade_methylase_Trfase_N"/>
</dbReference>
<dbReference type="Pfam" id="PF00398">
    <property type="entry name" value="RrnaAD"/>
    <property type="match status" value="1"/>
</dbReference>
<dbReference type="AlphaFoldDB" id="A0A1E7KFV3"/>
<feature type="binding site" evidence="5">
    <location>
        <position position="38"/>
    </location>
    <ligand>
        <name>S-adenosyl-L-methionine</name>
        <dbReference type="ChEBI" id="CHEBI:59789"/>
    </ligand>
</feature>
<feature type="binding site" evidence="5">
    <location>
        <position position="59"/>
    </location>
    <ligand>
        <name>S-adenosyl-L-methionine</name>
        <dbReference type="ChEBI" id="CHEBI:59789"/>
    </ligand>
</feature>
<dbReference type="GO" id="GO:0003723">
    <property type="term" value="F:RNA binding"/>
    <property type="evidence" value="ECO:0007669"/>
    <property type="project" value="UniProtKB-UniRule"/>
</dbReference>
<dbReference type="InterPro" id="IPR001737">
    <property type="entry name" value="KsgA/Erm"/>
</dbReference>
<evidence type="ECO:0000259" key="6">
    <source>
        <dbReference type="SMART" id="SM00650"/>
    </source>
</evidence>
<dbReference type="GO" id="GO:0005829">
    <property type="term" value="C:cytosol"/>
    <property type="evidence" value="ECO:0007669"/>
    <property type="project" value="TreeGrafter"/>
</dbReference>
<gene>
    <name evidence="7" type="ORF">AN216_15300</name>
</gene>
<dbReference type="SMART" id="SM00650">
    <property type="entry name" value="rADc"/>
    <property type="match status" value="1"/>
</dbReference>
<dbReference type="PANTHER" id="PTHR11727:SF7">
    <property type="entry name" value="DIMETHYLADENOSINE TRANSFERASE-RELATED"/>
    <property type="match status" value="1"/>
</dbReference>
<dbReference type="PATRIC" id="fig|1075402.3.peg.1982"/>
<proteinExistence type="inferred from homology"/>
<keyword evidence="8" id="KW-1185">Reference proteome</keyword>
<dbReference type="NCBIfam" id="NF000499">
    <property type="entry name" value="Erm23S_rRNA_broad"/>
    <property type="match status" value="1"/>
</dbReference>
<dbReference type="SUPFAM" id="SSF53335">
    <property type="entry name" value="S-adenosyl-L-methionine-dependent methyltransferases"/>
    <property type="match status" value="1"/>
</dbReference>
<name>A0A1E7KFV3_9ACTN</name>
<evidence type="ECO:0000256" key="2">
    <source>
        <dbReference type="ARBA" id="ARBA00022679"/>
    </source>
</evidence>
<reference evidence="7 8" key="1">
    <citation type="journal article" date="2016" name="Front. Microbiol.">
        <title>Comparative Genomics Analysis of Streptomyces Species Reveals Their Adaptation to the Marine Environment and Their Diversity at the Genomic Level.</title>
        <authorList>
            <person name="Tian X."/>
            <person name="Zhang Z."/>
            <person name="Yang T."/>
            <person name="Chen M."/>
            <person name="Li J."/>
            <person name="Chen F."/>
            <person name="Yang J."/>
            <person name="Li W."/>
            <person name="Zhang B."/>
            <person name="Zhang Z."/>
            <person name="Wu J."/>
            <person name="Zhang C."/>
            <person name="Long L."/>
            <person name="Xiao J."/>
        </authorList>
    </citation>
    <scope>NUCLEOTIDE SEQUENCE [LARGE SCALE GENOMIC DNA]</scope>
    <source>
        <strain evidence="7 8">SCSIO 02100</strain>
    </source>
</reference>
<dbReference type="InterPro" id="IPR023165">
    <property type="entry name" value="rRNA_Ade_diMease-like_C"/>
</dbReference>
<keyword evidence="4 5" id="KW-0694">RNA-binding</keyword>
<evidence type="ECO:0000256" key="5">
    <source>
        <dbReference type="PROSITE-ProRule" id="PRU01026"/>
    </source>
</evidence>
<keyword evidence="3 5" id="KW-0949">S-adenosyl-L-methionine</keyword>
<feature type="binding site" evidence="5">
    <location>
        <position position="84"/>
    </location>
    <ligand>
        <name>S-adenosyl-L-methionine</name>
        <dbReference type="ChEBI" id="CHEBI:59789"/>
    </ligand>
</feature>
<sequence length="253" mass="28470">MAHRRKTLSQNFLRQPAVVHRVVRAAAPAPDDLVLEPGAGQGALTRPLADRCRLVLAYEVDPRLSARLTARTRGHPGVQWVREDFLRARPPRQPFAVVGNIPFARTNDIVRWCLDAPDLTSATLLTQLEYGLKRTGGYGRWSLLTVRSWPEHEWRFLFRVGRTAFEPVPRTDAALLRVERRAEPLLPTERLAAYREFVERGFTGVGGSVAATLSRVHGARRVRAVCRGLSLDGSVPVGFVRPEQWLELFRELG</sequence>
<keyword evidence="2 5" id="KW-0808">Transferase</keyword>
<dbReference type="InterPro" id="IPR029063">
    <property type="entry name" value="SAM-dependent_MTases_sf"/>
</dbReference>
<evidence type="ECO:0000313" key="8">
    <source>
        <dbReference type="Proteomes" id="UP000176101"/>
    </source>
</evidence>
<feature type="binding site" evidence="5">
    <location>
        <position position="13"/>
    </location>
    <ligand>
        <name>S-adenosyl-L-methionine</name>
        <dbReference type="ChEBI" id="CHEBI:59789"/>
    </ligand>
</feature>
<protein>
    <submittedName>
        <fullName evidence="7">rRNA adenine methyltransferase</fullName>
    </submittedName>
</protein>
<evidence type="ECO:0000256" key="4">
    <source>
        <dbReference type="ARBA" id="ARBA00022884"/>
    </source>
</evidence>
<dbReference type="InterPro" id="IPR020596">
    <property type="entry name" value="rRNA_Ade_Mease_Trfase_CS"/>
</dbReference>
<evidence type="ECO:0000256" key="1">
    <source>
        <dbReference type="ARBA" id="ARBA00022603"/>
    </source>
</evidence>
<dbReference type="PANTHER" id="PTHR11727">
    <property type="entry name" value="DIMETHYLADENOSINE TRANSFERASE"/>
    <property type="match status" value="1"/>
</dbReference>
<dbReference type="Proteomes" id="UP000176101">
    <property type="component" value="Unassembled WGS sequence"/>
</dbReference>
<dbReference type="Gene3D" id="3.40.50.150">
    <property type="entry name" value="Vaccinia Virus protein VP39"/>
    <property type="match status" value="1"/>
</dbReference>
<evidence type="ECO:0000313" key="7">
    <source>
        <dbReference type="EMBL" id="OEV02798.1"/>
    </source>
</evidence>
<evidence type="ECO:0000256" key="3">
    <source>
        <dbReference type="ARBA" id="ARBA00022691"/>
    </source>
</evidence>
<comment type="caution">
    <text evidence="7">The sequence shown here is derived from an EMBL/GenBank/DDBJ whole genome shotgun (WGS) entry which is preliminary data.</text>
</comment>